<dbReference type="EC" id="2.7.11.20" evidence="8"/>
<dbReference type="SUPFAM" id="SSF56112">
    <property type="entry name" value="Protein kinase-like (PK-like)"/>
    <property type="match status" value="1"/>
</dbReference>
<keyword evidence="9" id="KW-1185">Reference proteome</keyword>
<dbReference type="Gene3D" id="3.20.200.10">
    <property type="entry name" value="MHCK/EF2 kinase"/>
    <property type="match status" value="1"/>
</dbReference>
<keyword evidence="4" id="KW-0547">Nucleotide-binding</keyword>
<dbReference type="PANTHER" id="PTHR45992:SF11">
    <property type="entry name" value="ALPHA-TYPE PROTEIN KINASE DOMAIN-CONTAINING PROTEIN"/>
    <property type="match status" value="1"/>
</dbReference>
<keyword evidence="6" id="KW-0067">ATP-binding</keyword>
<reference evidence="9" key="1">
    <citation type="submission" date="2007-12" db="EMBL/GenBank/DDBJ databases">
        <title>Annotation of Entamoeba dispar SAW760.</title>
        <authorList>
            <person name="Lorenzi H."/>
            <person name="Inman J."/>
            <person name="Schobel S."/>
            <person name="Amedeo P."/>
            <person name="Caler E."/>
        </authorList>
    </citation>
    <scope>NUCLEOTIDE SEQUENCE [LARGE SCALE GENOMIC DNA]</scope>
    <source>
        <strain evidence="9">ATCC PRA-260 / SAW760</strain>
    </source>
</reference>
<dbReference type="GO" id="GO:0005524">
    <property type="term" value="F:ATP binding"/>
    <property type="evidence" value="ECO:0007669"/>
    <property type="project" value="UniProtKB-KW"/>
</dbReference>
<dbReference type="RefSeq" id="XP_001733863.1">
    <property type="nucleotide sequence ID" value="XM_001733811.1"/>
</dbReference>
<dbReference type="PROSITE" id="PS51158">
    <property type="entry name" value="ALPHA_KINASE"/>
    <property type="match status" value="1"/>
</dbReference>
<evidence type="ECO:0000313" key="9">
    <source>
        <dbReference type="Proteomes" id="UP000008076"/>
    </source>
</evidence>
<accession>B0E642</accession>
<evidence type="ECO:0000256" key="1">
    <source>
        <dbReference type="ARBA" id="ARBA00008651"/>
    </source>
</evidence>
<gene>
    <name evidence="8" type="ORF">EDI_190740</name>
</gene>
<evidence type="ECO:0000313" key="8">
    <source>
        <dbReference type="EMBL" id="EDR30015.1"/>
    </source>
</evidence>
<dbReference type="GeneID" id="5878749"/>
<evidence type="ECO:0000259" key="7">
    <source>
        <dbReference type="PROSITE" id="PS51158"/>
    </source>
</evidence>
<evidence type="ECO:0000256" key="2">
    <source>
        <dbReference type="ARBA" id="ARBA00022527"/>
    </source>
</evidence>
<dbReference type="eggNOG" id="ENOG502QVA3">
    <property type="taxonomic scope" value="Eukaryota"/>
</dbReference>
<evidence type="ECO:0000256" key="3">
    <source>
        <dbReference type="ARBA" id="ARBA00022679"/>
    </source>
</evidence>
<dbReference type="CDD" id="cd04515">
    <property type="entry name" value="Alpha_kinase"/>
    <property type="match status" value="1"/>
</dbReference>
<evidence type="ECO:0000256" key="5">
    <source>
        <dbReference type="ARBA" id="ARBA00022777"/>
    </source>
</evidence>
<keyword evidence="8" id="KW-0251">Elongation factor</keyword>
<proteinExistence type="inferred from homology"/>
<dbReference type="OrthoDB" id="301415at2759"/>
<feature type="domain" description="Alpha-type protein kinase" evidence="7">
    <location>
        <begin position="276"/>
        <end position="513"/>
    </location>
</feature>
<dbReference type="OMA" id="IEYAEFF"/>
<keyword evidence="2" id="KW-0723">Serine/threonine-protein kinase</keyword>
<dbReference type="GO" id="GO:0004686">
    <property type="term" value="F:elongation factor-2 kinase activity"/>
    <property type="evidence" value="ECO:0007669"/>
    <property type="project" value="UniProtKB-EC"/>
</dbReference>
<name>B0E642_ENTDS</name>
<dbReference type="InterPro" id="IPR051852">
    <property type="entry name" value="Alpha-type_PK"/>
</dbReference>
<dbReference type="Pfam" id="PF02816">
    <property type="entry name" value="Alpha_kinase"/>
    <property type="match status" value="1"/>
</dbReference>
<keyword evidence="5 8" id="KW-0418">Kinase</keyword>
<dbReference type="SMART" id="SM00811">
    <property type="entry name" value="Alpha_kinase"/>
    <property type="match status" value="1"/>
</dbReference>
<protein>
    <submittedName>
        <fullName evidence="8">Elongation factor 2 kinase, putative</fullName>
        <ecNumber evidence="8">2.7.11.20</ecNumber>
    </submittedName>
</protein>
<dbReference type="KEGG" id="edi:EDI_190740"/>
<dbReference type="EMBL" id="DS547850">
    <property type="protein sequence ID" value="EDR30015.1"/>
    <property type="molecule type" value="Genomic_DNA"/>
</dbReference>
<organism evidence="9">
    <name type="scientific">Entamoeba dispar (strain ATCC PRA-260 / SAW760)</name>
    <dbReference type="NCBI Taxonomy" id="370354"/>
    <lineage>
        <taxon>Eukaryota</taxon>
        <taxon>Amoebozoa</taxon>
        <taxon>Evosea</taxon>
        <taxon>Archamoebae</taxon>
        <taxon>Mastigamoebida</taxon>
        <taxon>Entamoebidae</taxon>
        <taxon>Entamoeba</taxon>
    </lineage>
</organism>
<dbReference type="PANTHER" id="PTHR45992">
    <property type="entry name" value="EUKARYOTIC ELONGATION FACTOR 2 KINASE-RELATED"/>
    <property type="match status" value="1"/>
</dbReference>
<dbReference type="GO" id="GO:0003746">
    <property type="term" value="F:translation elongation factor activity"/>
    <property type="evidence" value="ECO:0007669"/>
    <property type="project" value="UniProtKB-KW"/>
</dbReference>
<keyword evidence="8" id="KW-0648">Protein biosynthesis</keyword>
<dbReference type="VEuPathDB" id="AmoebaDB:EDI_190740"/>
<dbReference type="Gene3D" id="3.30.200.20">
    <property type="entry name" value="Phosphorylase Kinase, domain 1"/>
    <property type="match status" value="1"/>
</dbReference>
<evidence type="ECO:0000256" key="4">
    <source>
        <dbReference type="ARBA" id="ARBA00022741"/>
    </source>
</evidence>
<dbReference type="InterPro" id="IPR004166">
    <property type="entry name" value="a-kinase_dom"/>
</dbReference>
<keyword evidence="3 8" id="KW-0808">Transferase</keyword>
<dbReference type="InterPro" id="IPR011009">
    <property type="entry name" value="Kinase-like_dom_sf"/>
</dbReference>
<sequence length="537" mass="62440">MSLSPHSNVMFQIAEKDISLIQKYIKIPSYQDLSFLNNGTYSIQSIHCAFFIDCSLSAKRHHHEMLQHIYRIVSPPVLTSNHIIHAFYIQPTDNKVPIIYRVYQNVQQFIYELQRIKYYDVSPLPSFYELVKVIVSGMSEIFYSLQVCVHLLIFYEECISSSNLGVLLPLLEVCGKQGVTFLFTITSYNQSIEYAEFFWNGLSQLKTTISIKSTDEYGVTTIRTEKVNPFIPISFRPPLLTKQDLSLIPLDILHLYPLDLEETETIEGLIVSIEPKYFLNDQCFEFYSRPLWYHVQPTVLVKNKYPFARGGIRNAYHGINKLTKKKIVLKDFIEPTFTSLVKYLHSLELNCAVEELASEFNQVNTSFKRINFIPTYLFVECDQCLIGKSVLSYDELMMVCKKQVYFVEPELNGEFVKFNDNDYWVNSEMYSATAQAFSHWTYFRTARRLIVVDLQGVVNKEKNEYILTDPAVHHESLSKYFFSSTNLGQNGIAHFFESHECNSVCKQLKIGKYIPGYDKNSEPIYSEYVTMFPKRSK</sequence>
<dbReference type="Proteomes" id="UP000008076">
    <property type="component" value="Unassembled WGS sequence"/>
</dbReference>
<evidence type="ECO:0000256" key="6">
    <source>
        <dbReference type="ARBA" id="ARBA00022840"/>
    </source>
</evidence>
<dbReference type="AlphaFoldDB" id="B0E642"/>
<comment type="similarity">
    <text evidence="1">Belongs to the protein kinase superfamily. Alpha-type protein kinase family. ALPK subfamily.</text>
</comment>